<dbReference type="KEGG" id="lsd:EMK97_14575"/>
<dbReference type="InterPro" id="IPR013784">
    <property type="entry name" value="Carb-bd-like_fold"/>
</dbReference>
<dbReference type="Proteomes" id="UP000290244">
    <property type="component" value="Chromosome"/>
</dbReference>
<name>A0A4P6P989_9GAMM</name>
<dbReference type="GO" id="GO:0030246">
    <property type="term" value="F:carbohydrate binding"/>
    <property type="evidence" value="ECO:0007669"/>
    <property type="project" value="InterPro"/>
</dbReference>
<accession>A0A4P6P989</accession>
<dbReference type="SUPFAM" id="SSF49452">
    <property type="entry name" value="Starch-binding domain-like"/>
    <property type="match status" value="1"/>
</dbReference>
<keyword evidence="2" id="KW-1185">Reference proteome</keyword>
<evidence type="ECO:0000313" key="1">
    <source>
        <dbReference type="EMBL" id="QBG36859.1"/>
    </source>
</evidence>
<reference evidence="1 2" key="1">
    <citation type="submission" date="2018-12" db="EMBL/GenBank/DDBJ databases">
        <title>Complete genome of Litorilituus sediminis.</title>
        <authorList>
            <person name="Liu A."/>
            <person name="Rong J."/>
        </authorList>
    </citation>
    <scope>NUCLEOTIDE SEQUENCE [LARGE SCALE GENOMIC DNA]</scope>
    <source>
        <strain evidence="1 2">JCM 17549</strain>
    </source>
</reference>
<dbReference type="Gene3D" id="2.60.40.3620">
    <property type="match status" value="1"/>
</dbReference>
<dbReference type="AlphaFoldDB" id="A0A4P6P989"/>
<sequence length="846" mass="91121">MAVSTVLTGCGSDAEQPEITDVFEEVGLWCKSPDIVQIASPDSYPLTDKENADLATAKAEAKAAAEAEQGDDWDEAAWEAEFKYQSLDLYAILGLTLEEQERQAIAKEEARAFKIEQGQDVIYGEGFDEWFEAWFAAIPPANYLGPSQRIERSANATTPEMDGEEICYTPPLSCPNYKVIDETGTYECIVPELNPILGVPDPIVTAGPDEAIAFYRHKNHVTGADNSALYENMVVHTWNNDDCTAYQKDTLSNWGSNSDYANKNKGIDDNYGHYWKLHLVEGHSNCGNIIFNDTAEGKKISDNDLVMPIGPSGNVVFHNLDKNAFAHDDFPANALDGLLLINQHPYLGAEASSGFKACGWGMAADESGEQCLGEALVCPDDTVAVGVGQIDIASKCVVVFNPEETDLYIKGGFNDWKAPEDAKFEYTGNGQYRLNYLYDTDCEGDDCTVIHQFKVADESWSEPASFGSIKGGEQSGVGKTITMTVGSGVGQNMSVEMAEEEIYQFLVNAADPTAVELTINQVPVAAFPAITMAGETTELTYSGEGLYVIRKALMAEEYSFTIADEAAGFAVGAIGNDNVITQSVPLALVADGGALSFTPASAAEYDFVLDLSNPEMPTIEVKPALPFGTTPVYVRGSLNGWSSPATDEIKWNADERSYSVLYGLEAGGNHAFKFADETWGTVNLGFNEVTIADDSIAVTDDGGNMRVTVAKSTSYKFEVIFDGADPVVKVSEAPLYLLGDITNWSASDANQLMFVASNDANTAEASRTYSIEVTFSGVGQFKVADEGWGGSLGYNYGVEVAGTKVELGVPLELAISNNNIGIDLPAGTYIFAFEDGLTKTMTVTAK</sequence>
<gene>
    <name evidence="1" type="ORF">EMK97_14575</name>
</gene>
<proteinExistence type="predicted"/>
<organism evidence="1 2">
    <name type="scientific">Litorilituus sediminis</name>
    <dbReference type="NCBI Taxonomy" id="718192"/>
    <lineage>
        <taxon>Bacteria</taxon>
        <taxon>Pseudomonadati</taxon>
        <taxon>Pseudomonadota</taxon>
        <taxon>Gammaproteobacteria</taxon>
        <taxon>Alteromonadales</taxon>
        <taxon>Colwelliaceae</taxon>
        <taxon>Litorilituus</taxon>
    </lineage>
</organism>
<dbReference type="RefSeq" id="WP_130603412.1">
    <property type="nucleotide sequence ID" value="NZ_CP034759.1"/>
</dbReference>
<dbReference type="Gene3D" id="2.60.40.1110">
    <property type="match status" value="1"/>
</dbReference>
<dbReference type="EMBL" id="CP034759">
    <property type="protein sequence ID" value="QBG36859.1"/>
    <property type="molecule type" value="Genomic_DNA"/>
</dbReference>
<dbReference type="OrthoDB" id="6196650at2"/>
<protein>
    <submittedName>
        <fullName evidence="1">Uncharacterized protein</fullName>
    </submittedName>
</protein>
<evidence type="ECO:0000313" key="2">
    <source>
        <dbReference type="Proteomes" id="UP000290244"/>
    </source>
</evidence>